<dbReference type="Pfam" id="PF00271">
    <property type="entry name" value="Helicase_C"/>
    <property type="match status" value="1"/>
</dbReference>
<keyword evidence="4" id="KW-0347">Helicase</keyword>
<protein>
    <submittedName>
        <fullName evidence="4">DNA helicase</fullName>
    </submittedName>
</protein>
<keyword evidence="4" id="KW-0067">ATP-binding</keyword>
<dbReference type="InterPro" id="IPR000330">
    <property type="entry name" value="SNF2_N"/>
</dbReference>
<dbReference type="Pfam" id="PF00176">
    <property type="entry name" value="SNF2-rel_dom"/>
    <property type="match status" value="1"/>
</dbReference>
<dbReference type="InterPro" id="IPR027417">
    <property type="entry name" value="P-loop_NTPase"/>
</dbReference>
<dbReference type="EMBL" id="QCZG01000035">
    <property type="protein sequence ID" value="PWA08630.1"/>
    <property type="molecule type" value="Genomic_DNA"/>
</dbReference>
<keyword evidence="5" id="KW-1185">Reference proteome</keyword>
<feature type="domain" description="Helicase C-terminal" evidence="3">
    <location>
        <begin position="254"/>
        <end position="398"/>
    </location>
</feature>
<dbReference type="GO" id="GO:0005524">
    <property type="term" value="F:ATP binding"/>
    <property type="evidence" value="ECO:0007669"/>
    <property type="project" value="InterPro"/>
</dbReference>
<dbReference type="SMART" id="SM00487">
    <property type="entry name" value="DEXDc"/>
    <property type="match status" value="1"/>
</dbReference>
<dbReference type="OrthoDB" id="9760715at2"/>
<organism evidence="4 5">
    <name type="scientific">Pueribacillus theae</name>
    <dbReference type="NCBI Taxonomy" id="2171751"/>
    <lineage>
        <taxon>Bacteria</taxon>
        <taxon>Bacillati</taxon>
        <taxon>Bacillota</taxon>
        <taxon>Bacilli</taxon>
        <taxon>Bacillales</taxon>
        <taxon>Bacillaceae</taxon>
        <taxon>Pueribacillus</taxon>
    </lineage>
</organism>
<name>A0A2U1JTV2_9BACI</name>
<dbReference type="PANTHER" id="PTHR45766:SF6">
    <property type="entry name" value="SWI_SNF-RELATED MATRIX-ASSOCIATED ACTIN-DEPENDENT REGULATOR OF CHROMATIN SUBFAMILY A-LIKE PROTEIN 1"/>
    <property type="match status" value="1"/>
</dbReference>
<dbReference type="PROSITE" id="PS51194">
    <property type="entry name" value="HELICASE_CTER"/>
    <property type="match status" value="1"/>
</dbReference>
<evidence type="ECO:0000313" key="4">
    <source>
        <dbReference type="EMBL" id="PWA08630.1"/>
    </source>
</evidence>
<proteinExistence type="predicted"/>
<evidence type="ECO:0000313" key="5">
    <source>
        <dbReference type="Proteomes" id="UP000245998"/>
    </source>
</evidence>
<evidence type="ECO:0000256" key="1">
    <source>
        <dbReference type="ARBA" id="ARBA00022801"/>
    </source>
</evidence>
<dbReference type="SMART" id="SM00490">
    <property type="entry name" value="HELICc"/>
    <property type="match status" value="1"/>
</dbReference>
<comment type="caution">
    <text evidence="4">The sequence shown here is derived from an EMBL/GenBank/DDBJ whole genome shotgun (WGS) entry which is preliminary data.</text>
</comment>
<dbReference type="Gene3D" id="3.40.50.300">
    <property type="entry name" value="P-loop containing nucleotide triphosphate hydrolases"/>
    <property type="match status" value="2"/>
</dbReference>
<keyword evidence="4" id="KW-0547">Nucleotide-binding</keyword>
<dbReference type="InterPro" id="IPR001650">
    <property type="entry name" value="Helicase_C-like"/>
</dbReference>
<reference evidence="4 5" key="1">
    <citation type="submission" date="2018-04" db="EMBL/GenBank/DDBJ databases">
        <title>Camelliibacillus theae gen. nov., sp. nov., isolated from Pu'er tea.</title>
        <authorList>
            <person name="Niu L."/>
        </authorList>
    </citation>
    <scope>NUCLEOTIDE SEQUENCE [LARGE SCALE GENOMIC DNA]</scope>
    <source>
        <strain evidence="4 5">T8</strain>
    </source>
</reference>
<dbReference type="GO" id="GO:0016787">
    <property type="term" value="F:hydrolase activity"/>
    <property type="evidence" value="ECO:0007669"/>
    <property type="project" value="UniProtKB-KW"/>
</dbReference>
<dbReference type="PROSITE" id="PS51192">
    <property type="entry name" value="HELICASE_ATP_BIND_1"/>
    <property type="match status" value="1"/>
</dbReference>
<keyword evidence="1" id="KW-0378">Hydrolase</keyword>
<dbReference type="GO" id="GO:0004386">
    <property type="term" value="F:helicase activity"/>
    <property type="evidence" value="ECO:0007669"/>
    <property type="project" value="UniProtKB-KW"/>
</dbReference>
<sequence>MLYDFQRDLLNNIEPNYIIAADTGTGKTMMAIHHYLKHNKGEPLLIVAPPQKIKEGGWQRELDFVASKYNIEIPYDILSYGVLSKRWKEYKNWFLVMDECHYVKNPTSQRGKAAIKLTQQSTHFLLLSATPSSNGWGDTIAYMIMFGYYKNKTQFLREHAIYNRIDYGNGPVNVVSDFRDQEILQKIYQSFSIKLAKEDCLDLPPLVFEKIHFNPSKEYNIIKKDRVLGEELFDNIAKLQHGLRFYANQSDKLKYTEMLLEGTEENIIIFYNYKQENEELKKIAKKLKKKVFEVSGSKTNLPDKVVWPELKNSVTIVQYQAGAAGIELQYANIVVFYSPTYSYQDYEQALGRAYRNGQTKKVTVYQYITKGTVETNIYKALDAKKDFTEELFRREIVN</sequence>
<gene>
    <name evidence="4" type="ORF">DCC39_14415</name>
</gene>
<evidence type="ECO:0000259" key="2">
    <source>
        <dbReference type="PROSITE" id="PS51192"/>
    </source>
</evidence>
<dbReference type="SUPFAM" id="SSF52540">
    <property type="entry name" value="P-loop containing nucleoside triphosphate hydrolases"/>
    <property type="match status" value="2"/>
</dbReference>
<dbReference type="AlphaFoldDB" id="A0A2U1JTV2"/>
<dbReference type="Proteomes" id="UP000245998">
    <property type="component" value="Unassembled WGS sequence"/>
</dbReference>
<accession>A0A2U1JTV2</accession>
<dbReference type="PANTHER" id="PTHR45766">
    <property type="entry name" value="DNA ANNEALING HELICASE AND ENDONUCLEASE ZRANB3 FAMILY MEMBER"/>
    <property type="match status" value="1"/>
</dbReference>
<dbReference type="InterPro" id="IPR014001">
    <property type="entry name" value="Helicase_ATP-bd"/>
</dbReference>
<evidence type="ECO:0000259" key="3">
    <source>
        <dbReference type="PROSITE" id="PS51194"/>
    </source>
</evidence>
<dbReference type="GO" id="GO:0006281">
    <property type="term" value="P:DNA repair"/>
    <property type="evidence" value="ECO:0007669"/>
    <property type="project" value="TreeGrafter"/>
</dbReference>
<dbReference type="GO" id="GO:0031297">
    <property type="term" value="P:replication fork processing"/>
    <property type="evidence" value="ECO:0007669"/>
    <property type="project" value="TreeGrafter"/>
</dbReference>
<feature type="domain" description="Helicase ATP-binding" evidence="2">
    <location>
        <begin position="8"/>
        <end position="149"/>
    </location>
</feature>